<dbReference type="InterPro" id="IPR006634">
    <property type="entry name" value="TLC-dom"/>
</dbReference>
<dbReference type="Pfam" id="PF03798">
    <property type="entry name" value="TRAM_LAG1_CLN8"/>
    <property type="match status" value="1"/>
</dbReference>
<keyword evidence="3 6" id="KW-1133">Transmembrane helix</keyword>
<accession>A0ABR2WPQ0</accession>
<feature type="transmembrane region" description="Helical" evidence="6">
    <location>
        <begin position="28"/>
        <end position="47"/>
    </location>
</feature>
<keyword evidence="2 5" id="KW-0812">Transmembrane</keyword>
<evidence type="ECO:0000256" key="6">
    <source>
        <dbReference type="SAM" id="Phobius"/>
    </source>
</evidence>
<evidence type="ECO:0000256" key="5">
    <source>
        <dbReference type="PROSITE-ProRule" id="PRU00205"/>
    </source>
</evidence>
<proteinExistence type="predicted"/>
<evidence type="ECO:0000313" key="8">
    <source>
        <dbReference type="EMBL" id="KAK9763497.1"/>
    </source>
</evidence>
<evidence type="ECO:0000259" key="7">
    <source>
        <dbReference type="PROSITE" id="PS50922"/>
    </source>
</evidence>
<feature type="transmembrane region" description="Helical" evidence="6">
    <location>
        <begin position="68"/>
        <end position="89"/>
    </location>
</feature>
<dbReference type="InterPro" id="IPR050846">
    <property type="entry name" value="TLCD"/>
</dbReference>
<protein>
    <recommendedName>
        <fullName evidence="7">TLC domain-containing protein</fullName>
    </recommendedName>
</protein>
<name>A0ABR2WPQ0_9FUNG</name>
<evidence type="ECO:0000256" key="2">
    <source>
        <dbReference type="ARBA" id="ARBA00022692"/>
    </source>
</evidence>
<keyword evidence="4 5" id="KW-0472">Membrane</keyword>
<sequence>MSSTVSGPTLEQSIQTIFREFGFEKLAFHWKVVLLSAAACQGTFCLSRALSPLVFRKTYRSLSHAEQISWDAHAVSFLHCILIVILALPVRFEPHLRNDRVYGYSSHAGDVYAIACGYFLWDTIYYSKYIKEYGFGLLIHACSCFVLALFSYRPFVMYYGSIFLMFELSTPFLNAQWFMDKLGFVGEVKHKVNSGILVTIFFCVRIIYGFSSLYYLLVDIVPIAPTVPLHLLTIFGVALGCLHLLNILWFYKIFLRFQTLLTSEPVNKMKAS</sequence>
<evidence type="ECO:0000256" key="3">
    <source>
        <dbReference type="ARBA" id="ARBA00022989"/>
    </source>
</evidence>
<organism evidence="8 9">
    <name type="scientific">Basidiobolus ranarum</name>
    <dbReference type="NCBI Taxonomy" id="34480"/>
    <lineage>
        <taxon>Eukaryota</taxon>
        <taxon>Fungi</taxon>
        <taxon>Fungi incertae sedis</taxon>
        <taxon>Zoopagomycota</taxon>
        <taxon>Entomophthoromycotina</taxon>
        <taxon>Basidiobolomycetes</taxon>
        <taxon>Basidiobolales</taxon>
        <taxon>Basidiobolaceae</taxon>
        <taxon>Basidiobolus</taxon>
    </lineage>
</organism>
<dbReference type="PANTHER" id="PTHR13439">
    <property type="entry name" value="CT120 PROTEIN"/>
    <property type="match status" value="1"/>
</dbReference>
<gene>
    <name evidence="8" type="ORF">K7432_009767</name>
</gene>
<feature type="domain" description="TLC" evidence="7">
    <location>
        <begin position="65"/>
        <end position="262"/>
    </location>
</feature>
<evidence type="ECO:0000256" key="1">
    <source>
        <dbReference type="ARBA" id="ARBA00004141"/>
    </source>
</evidence>
<dbReference type="PANTHER" id="PTHR13439:SF0">
    <property type="entry name" value="TOPOISOMERASE I DAMAGE AFFECTED PROTEIN 4"/>
    <property type="match status" value="1"/>
</dbReference>
<keyword evidence="9" id="KW-1185">Reference proteome</keyword>
<evidence type="ECO:0000313" key="9">
    <source>
        <dbReference type="Proteomes" id="UP001479436"/>
    </source>
</evidence>
<feature type="transmembrane region" description="Helical" evidence="6">
    <location>
        <begin position="156"/>
        <end position="175"/>
    </location>
</feature>
<feature type="transmembrane region" description="Helical" evidence="6">
    <location>
        <begin position="229"/>
        <end position="251"/>
    </location>
</feature>
<reference evidence="8 9" key="1">
    <citation type="submission" date="2023-04" db="EMBL/GenBank/DDBJ databases">
        <title>Genome of Basidiobolus ranarum AG-B5.</title>
        <authorList>
            <person name="Stajich J.E."/>
            <person name="Carter-House D."/>
            <person name="Gryganskyi A."/>
        </authorList>
    </citation>
    <scope>NUCLEOTIDE SEQUENCE [LARGE SCALE GENOMIC DNA]</scope>
    <source>
        <strain evidence="8 9">AG-B5</strain>
    </source>
</reference>
<feature type="transmembrane region" description="Helical" evidence="6">
    <location>
        <begin position="101"/>
        <end position="121"/>
    </location>
</feature>
<dbReference type="SMART" id="SM00724">
    <property type="entry name" value="TLC"/>
    <property type="match status" value="1"/>
</dbReference>
<evidence type="ECO:0000256" key="4">
    <source>
        <dbReference type="ARBA" id="ARBA00023136"/>
    </source>
</evidence>
<comment type="caution">
    <text evidence="8">The sequence shown here is derived from an EMBL/GenBank/DDBJ whole genome shotgun (WGS) entry which is preliminary data.</text>
</comment>
<dbReference type="EMBL" id="JASJQH010000625">
    <property type="protein sequence ID" value="KAK9763497.1"/>
    <property type="molecule type" value="Genomic_DNA"/>
</dbReference>
<comment type="subcellular location">
    <subcellularLocation>
        <location evidence="1">Membrane</location>
        <topology evidence="1">Multi-pass membrane protein</topology>
    </subcellularLocation>
</comment>
<feature type="transmembrane region" description="Helical" evidence="6">
    <location>
        <begin position="196"/>
        <end position="217"/>
    </location>
</feature>
<dbReference type="PROSITE" id="PS50922">
    <property type="entry name" value="TLC"/>
    <property type="match status" value="1"/>
</dbReference>
<dbReference type="Proteomes" id="UP001479436">
    <property type="component" value="Unassembled WGS sequence"/>
</dbReference>
<feature type="transmembrane region" description="Helical" evidence="6">
    <location>
        <begin position="133"/>
        <end position="150"/>
    </location>
</feature>